<dbReference type="InterPro" id="IPR058130">
    <property type="entry name" value="PEA_transf_C"/>
</dbReference>
<reference evidence="9 10" key="1">
    <citation type="submission" date="2021-04" db="EMBL/GenBank/DDBJ databases">
        <title>Mariniflexile gromovii gen. nov., sp. nov., a gliding bacterium isolated from the sea urchin Strongylocentrotus intermedius.</title>
        <authorList>
            <person name="Ko S."/>
            <person name="Le V."/>
            <person name="Ahn C.-Y."/>
            <person name="Oh H.-M."/>
        </authorList>
    </citation>
    <scope>NUCLEOTIDE SEQUENCE [LARGE SCALE GENOMIC DNA]</scope>
    <source>
        <strain evidence="9 10">KCTC 12570</strain>
    </source>
</reference>
<dbReference type="Pfam" id="PF00884">
    <property type="entry name" value="Sulfatase"/>
    <property type="match status" value="1"/>
</dbReference>
<dbReference type="PANTHER" id="PTHR30443:SF2">
    <property type="entry name" value="PHOSPHOETHANOLAMINE TRANSFERASE EPTC"/>
    <property type="match status" value="1"/>
</dbReference>
<comment type="subcellular location">
    <subcellularLocation>
        <location evidence="1">Cell membrane</location>
        <topology evidence="1">Multi-pass membrane protein</topology>
    </subcellularLocation>
</comment>
<accession>A0ABS4BSU0</accession>
<proteinExistence type="predicted"/>
<evidence type="ECO:0000313" key="10">
    <source>
        <dbReference type="Proteomes" id="UP000670776"/>
    </source>
</evidence>
<name>A0ABS4BSU0_9FLAO</name>
<keyword evidence="4 7" id="KW-0812">Transmembrane</keyword>
<feature type="transmembrane region" description="Helical" evidence="7">
    <location>
        <begin position="36"/>
        <end position="55"/>
    </location>
</feature>
<keyword evidence="2" id="KW-1003">Cell membrane</keyword>
<evidence type="ECO:0000259" key="8">
    <source>
        <dbReference type="Pfam" id="PF00884"/>
    </source>
</evidence>
<gene>
    <name evidence="9" type="ORF">J8H85_07415</name>
</gene>
<dbReference type="Gene3D" id="3.40.720.10">
    <property type="entry name" value="Alkaline Phosphatase, subunit A"/>
    <property type="match status" value="1"/>
</dbReference>
<evidence type="ECO:0000256" key="6">
    <source>
        <dbReference type="ARBA" id="ARBA00023136"/>
    </source>
</evidence>
<evidence type="ECO:0000256" key="7">
    <source>
        <dbReference type="SAM" id="Phobius"/>
    </source>
</evidence>
<feature type="transmembrane region" description="Helical" evidence="7">
    <location>
        <begin position="7"/>
        <end position="30"/>
    </location>
</feature>
<organism evidence="9 10">
    <name type="scientific">Mariniflexile gromovii</name>
    <dbReference type="NCBI Taxonomy" id="362523"/>
    <lineage>
        <taxon>Bacteria</taxon>
        <taxon>Pseudomonadati</taxon>
        <taxon>Bacteroidota</taxon>
        <taxon>Flavobacteriia</taxon>
        <taxon>Flavobacteriales</taxon>
        <taxon>Flavobacteriaceae</taxon>
        <taxon>Mariniflexile</taxon>
    </lineage>
</organism>
<dbReference type="Proteomes" id="UP000670776">
    <property type="component" value="Unassembled WGS sequence"/>
</dbReference>
<dbReference type="CDD" id="cd16017">
    <property type="entry name" value="LptA"/>
    <property type="match status" value="1"/>
</dbReference>
<evidence type="ECO:0000256" key="4">
    <source>
        <dbReference type="ARBA" id="ARBA00022692"/>
    </source>
</evidence>
<sequence length="515" mass="60062">MLKKIKPFLVFLLPLFLKYIFLFITVGYKLLNYEDVFEDLIFCIIVYIALNTNVFKKQFYKNCILALYVFYFALEGASYMAVSSNFTSSFMYVLIESSKGELKEFVHSYNNMGIVVFIALMVVSFFLLKRNQEERKSAKVFLIGLTIILALTILLKFTGLIESNAYHNIVRGAYGYYDLQRDFKLNASIKKEDIELKNHNDVLVVVLGESTTSHHMGLYGYYRQNTPNLTAFKDSLFVYNNVISSDVFTLKAVPKMLTSLSNDSNIHDKTNIISIFSLAGYKTYWLSNQRPISYHDNAISKIAATADFFKFYNHKIDKNTSVLDEILLPKYDEILKEPGKKVIFIRLIGTHFDYFKRYPSTFNKYDIKTDSEKKKVKNQYDNAVLYNDFIVYSILKSLKKEQGKNALVYISDHGENVYDDGDFIGRNESNLKKNMFDIPFIVWTSKDFELPTDFEYVPNRKFMADHLYESLGHLFGVKYKNMDFSKSIFSNTFKERKRIVVTGKDYDTYFTTKHE</sequence>
<feature type="transmembrane region" description="Helical" evidence="7">
    <location>
        <begin position="109"/>
        <end position="128"/>
    </location>
</feature>
<dbReference type="InterPro" id="IPR017850">
    <property type="entry name" value="Alkaline_phosphatase_core_sf"/>
</dbReference>
<dbReference type="EMBL" id="JAGJCB010000005">
    <property type="protein sequence ID" value="MBP0903653.1"/>
    <property type="molecule type" value="Genomic_DNA"/>
</dbReference>
<comment type="caution">
    <text evidence="9">The sequence shown here is derived from an EMBL/GenBank/DDBJ whole genome shotgun (WGS) entry which is preliminary data.</text>
</comment>
<evidence type="ECO:0000256" key="1">
    <source>
        <dbReference type="ARBA" id="ARBA00004651"/>
    </source>
</evidence>
<dbReference type="RefSeq" id="WP_209654083.1">
    <property type="nucleotide sequence ID" value="NZ_JAGJCB010000005.1"/>
</dbReference>
<feature type="transmembrane region" description="Helical" evidence="7">
    <location>
        <begin position="140"/>
        <end position="161"/>
    </location>
</feature>
<protein>
    <submittedName>
        <fullName evidence="9">Sulfatase-like hydrolase/transferase</fullName>
    </submittedName>
</protein>
<dbReference type="SUPFAM" id="SSF53649">
    <property type="entry name" value="Alkaline phosphatase-like"/>
    <property type="match status" value="1"/>
</dbReference>
<keyword evidence="10" id="KW-1185">Reference proteome</keyword>
<feature type="transmembrane region" description="Helical" evidence="7">
    <location>
        <begin position="62"/>
        <end position="82"/>
    </location>
</feature>
<dbReference type="InterPro" id="IPR040423">
    <property type="entry name" value="PEA_transferase"/>
</dbReference>
<keyword evidence="6 7" id="KW-0472">Membrane</keyword>
<evidence type="ECO:0000313" key="9">
    <source>
        <dbReference type="EMBL" id="MBP0903653.1"/>
    </source>
</evidence>
<evidence type="ECO:0000256" key="2">
    <source>
        <dbReference type="ARBA" id="ARBA00022475"/>
    </source>
</evidence>
<keyword evidence="3" id="KW-0808">Transferase</keyword>
<evidence type="ECO:0000256" key="5">
    <source>
        <dbReference type="ARBA" id="ARBA00022989"/>
    </source>
</evidence>
<evidence type="ECO:0000256" key="3">
    <source>
        <dbReference type="ARBA" id="ARBA00022679"/>
    </source>
</evidence>
<feature type="domain" description="Sulfatase N-terminal" evidence="8">
    <location>
        <begin position="203"/>
        <end position="449"/>
    </location>
</feature>
<keyword evidence="5 7" id="KW-1133">Transmembrane helix</keyword>
<dbReference type="PANTHER" id="PTHR30443">
    <property type="entry name" value="INNER MEMBRANE PROTEIN"/>
    <property type="match status" value="1"/>
</dbReference>
<dbReference type="InterPro" id="IPR000917">
    <property type="entry name" value="Sulfatase_N"/>
</dbReference>